<dbReference type="InterPro" id="IPR002347">
    <property type="entry name" value="SDR_fam"/>
</dbReference>
<proteinExistence type="predicted"/>
<dbReference type="Gene3D" id="3.40.50.720">
    <property type="entry name" value="NAD(P)-binding Rossmann-like Domain"/>
    <property type="match status" value="1"/>
</dbReference>
<accession>A0AAN8I205</accession>
<keyword evidence="1" id="KW-0560">Oxidoreductase</keyword>
<comment type="caution">
    <text evidence="2">The sequence shown here is derived from an EMBL/GenBank/DDBJ whole genome shotgun (WGS) entry which is preliminary data.</text>
</comment>
<evidence type="ECO:0000313" key="2">
    <source>
        <dbReference type="EMBL" id="KAK5950402.1"/>
    </source>
</evidence>
<name>A0AAN8I205_9EURO</name>
<evidence type="ECO:0000256" key="1">
    <source>
        <dbReference type="ARBA" id="ARBA00023002"/>
    </source>
</evidence>
<dbReference type="EMBL" id="JAKLMC020000027">
    <property type="protein sequence ID" value="KAK5950402.1"/>
    <property type="molecule type" value="Genomic_DNA"/>
</dbReference>
<dbReference type="Proteomes" id="UP001316803">
    <property type="component" value="Unassembled WGS sequence"/>
</dbReference>
<dbReference type="SUPFAM" id="SSF51735">
    <property type="entry name" value="NAD(P)-binding Rossmann-fold domains"/>
    <property type="match status" value="1"/>
</dbReference>
<gene>
    <name evidence="2" type="ORF">OHC33_008621</name>
</gene>
<dbReference type="GO" id="GO:0016491">
    <property type="term" value="F:oxidoreductase activity"/>
    <property type="evidence" value="ECO:0007669"/>
    <property type="project" value="UniProtKB-KW"/>
</dbReference>
<dbReference type="PANTHER" id="PTHR43157:SF22">
    <property type="entry name" value="SHORT-CHAIN DEHYDROGENASE_REDUCTASE PHMF"/>
    <property type="match status" value="1"/>
</dbReference>
<reference evidence="2 3" key="1">
    <citation type="submission" date="2022-12" db="EMBL/GenBank/DDBJ databases">
        <title>Genomic features and morphological characterization of a novel Knufia sp. strain isolated from spacecraft assembly facility.</title>
        <authorList>
            <person name="Teixeira M."/>
            <person name="Chander A.M."/>
            <person name="Stajich J.E."/>
            <person name="Venkateswaran K."/>
        </authorList>
    </citation>
    <scope>NUCLEOTIDE SEQUENCE [LARGE SCALE GENOMIC DNA]</scope>
    <source>
        <strain evidence="2 3">FJI-L2-BK-P2</strain>
    </source>
</reference>
<dbReference type="InterPro" id="IPR036291">
    <property type="entry name" value="NAD(P)-bd_dom_sf"/>
</dbReference>
<dbReference type="Pfam" id="PF00106">
    <property type="entry name" value="adh_short"/>
    <property type="match status" value="1"/>
</dbReference>
<dbReference type="PRINTS" id="PR00081">
    <property type="entry name" value="GDHRDH"/>
</dbReference>
<keyword evidence="3" id="KW-1185">Reference proteome</keyword>
<dbReference type="PANTHER" id="PTHR43157">
    <property type="entry name" value="PHOSPHATIDYLINOSITOL-GLYCAN BIOSYNTHESIS CLASS F PROTEIN-RELATED"/>
    <property type="match status" value="1"/>
</dbReference>
<protein>
    <recommendedName>
        <fullName evidence="4">NAD(P)-binding protein</fullName>
    </recommendedName>
</protein>
<dbReference type="AlphaFoldDB" id="A0AAN8I205"/>
<evidence type="ECO:0008006" key="4">
    <source>
        <dbReference type="Google" id="ProtNLM"/>
    </source>
</evidence>
<evidence type="ECO:0000313" key="3">
    <source>
        <dbReference type="Proteomes" id="UP001316803"/>
    </source>
</evidence>
<sequence length="349" mass="37853">MNPLKLLGEKWNPPAEVKKSFEGQVVLVTGANTGLGLEAAKKVAALGADKLIVTTRSEAKGEATKSQIKQWLADTKRPERTEIIHIVLDMGSSTGVKAFMEGLNSTSNKLDAAILNAGMNTPEYRTSPEGFEEVLQVNTISTVFLATLLLPLLTATAKSSKTQTHLTFSSSRNATLGASFPKDQSTLSSSTPLKEMSQPQRLPAGIAGGLASYGRSKLMLEYAMRRMVYLPALRSTDAKPSVIINSVCPGMTKSDLGRNYKHWAVRVFAQVLFVVFAKSAEAGANAYLQALTQGEESMGQLWAAGHFVEEWDALRSEQGRRLGDTVWEEMKALMQGWDGSVAEILDQKV</sequence>
<organism evidence="2 3">
    <name type="scientific">Knufia fluminis</name>
    <dbReference type="NCBI Taxonomy" id="191047"/>
    <lineage>
        <taxon>Eukaryota</taxon>
        <taxon>Fungi</taxon>
        <taxon>Dikarya</taxon>
        <taxon>Ascomycota</taxon>
        <taxon>Pezizomycotina</taxon>
        <taxon>Eurotiomycetes</taxon>
        <taxon>Chaetothyriomycetidae</taxon>
        <taxon>Chaetothyriales</taxon>
        <taxon>Trichomeriaceae</taxon>
        <taxon>Knufia</taxon>
    </lineage>
</organism>